<name>A0ABP3Q407_9ACTN</name>
<dbReference type="InterPro" id="IPR024344">
    <property type="entry name" value="MDMPI_metal-binding"/>
</dbReference>
<keyword evidence="3" id="KW-1185">Reference proteome</keyword>
<dbReference type="SUPFAM" id="SSF109854">
    <property type="entry name" value="DinB/YfiT-like putative metalloenzymes"/>
    <property type="match status" value="1"/>
</dbReference>
<accession>A0ABP3Q407</accession>
<evidence type="ECO:0000313" key="2">
    <source>
        <dbReference type="EMBL" id="GAA0582608.1"/>
    </source>
</evidence>
<dbReference type="Pfam" id="PF11716">
    <property type="entry name" value="MDMPI_N"/>
    <property type="match status" value="1"/>
</dbReference>
<feature type="domain" description="Mycothiol-dependent maleylpyruvate isomerase metal-binding" evidence="1">
    <location>
        <begin position="94"/>
        <end position="217"/>
    </location>
</feature>
<organism evidence="2 3">
    <name type="scientific">Streptomyces crystallinus</name>
    <dbReference type="NCBI Taxonomy" id="68191"/>
    <lineage>
        <taxon>Bacteria</taxon>
        <taxon>Bacillati</taxon>
        <taxon>Actinomycetota</taxon>
        <taxon>Actinomycetes</taxon>
        <taxon>Kitasatosporales</taxon>
        <taxon>Streptomycetaceae</taxon>
        <taxon>Streptomyces</taxon>
    </lineage>
</organism>
<sequence>MSEALEQALAEALAGLVTAVDTCEDDVLDPDTAVKWLEGSAYVLDRLAPADRRRLAALFRAAALREPAGPWRDDLLKVGDGFGLDEDQHERYCDAVGARVKRFVETVRGVDPATGVPSCPGWTFADLTRHHGTTHRWIAHLVRHRVTERVWSRDVPLELPDEEKDYPDWLATAAEESLRVLRSADPETPMWSHGADQHVRFFARRLLFEAVVHLADAELALGRVPHVEACTAADGIEEFLENLPFFGPLAQSVAALGRDGAVLRLRATDTGAAWTVVLGGENGFRWENTADGADRAAGAAGAGGPTATEAETGAAVTVEGVAGELLLLVYGRRAPGDEELFTVTGERALLDAWLAATAF</sequence>
<dbReference type="PANTHER" id="PTHR40758:SF1">
    <property type="entry name" value="CONSERVED PROTEIN"/>
    <property type="match status" value="1"/>
</dbReference>
<protein>
    <recommendedName>
        <fullName evidence="1">Mycothiol-dependent maleylpyruvate isomerase metal-binding domain-containing protein</fullName>
    </recommendedName>
</protein>
<dbReference type="RefSeq" id="WP_344070311.1">
    <property type="nucleotide sequence ID" value="NZ_BAAACA010000006.1"/>
</dbReference>
<evidence type="ECO:0000313" key="3">
    <source>
        <dbReference type="Proteomes" id="UP001500668"/>
    </source>
</evidence>
<dbReference type="InterPro" id="IPR034660">
    <property type="entry name" value="DinB/YfiT-like"/>
</dbReference>
<dbReference type="NCBIfam" id="TIGR03083">
    <property type="entry name" value="maleylpyruvate isomerase family mycothiol-dependent enzyme"/>
    <property type="match status" value="1"/>
</dbReference>
<evidence type="ECO:0000259" key="1">
    <source>
        <dbReference type="Pfam" id="PF11716"/>
    </source>
</evidence>
<comment type="caution">
    <text evidence="2">The sequence shown here is derived from an EMBL/GenBank/DDBJ whole genome shotgun (WGS) entry which is preliminary data.</text>
</comment>
<dbReference type="EMBL" id="BAAACA010000006">
    <property type="protein sequence ID" value="GAA0582608.1"/>
    <property type="molecule type" value="Genomic_DNA"/>
</dbReference>
<reference evidence="3" key="1">
    <citation type="journal article" date="2019" name="Int. J. Syst. Evol. Microbiol.">
        <title>The Global Catalogue of Microorganisms (GCM) 10K type strain sequencing project: providing services to taxonomists for standard genome sequencing and annotation.</title>
        <authorList>
            <consortium name="The Broad Institute Genomics Platform"/>
            <consortium name="The Broad Institute Genome Sequencing Center for Infectious Disease"/>
            <person name="Wu L."/>
            <person name="Ma J."/>
        </authorList>
    </citation>
    <scope>NUCLEOTIDE SEQUENCE [LARGE SCALE GENOMIC DNA]</scope>
    <source>
        <strain evidence="3">JCM 5067</strain>
    </source>
</reference>
<dbReference type="PANTHER" id="PTHR40758">
    <property type="entry name" value="CONSERVED PROTEIN"/>
    <property type="match status" value="1"/>
</dbReference>
<gene>
    <name evidence="2" type="ORF">GCM10010394_09130</name>
</gene>
<dbReference type="Proteomes" id="UP001500668">
    <property type="component" value="Unassembled WGS sequence"/>
</dbReference>
<proteinExistence type="predicted"/>
<dbReference type="InterPro" id="IPR017517">
    <property type="entry name" value="Maleyloyr_isom"/>
</dbReference>